<name>A0A9P5CN68_CRYP1</name>
<keyword evidence="1" id="KW-0472">Membrane</keyword>
<evidence type="ECO:0000313" key="2">
    <source>
        <dbReference type="EMBL" id="KAF3763821.1"/>
    </source>
</evidence>
<feature type="transmembrane region" description="Helical" evidence="1">
    <location>
        <begin position="89"/>
        <end position="110"/>
    </location>
</feature>
<reference evidence="2" key="1">
    <citation type="journal article" date="2020" name="Phytopathology">
        <title>Genome sequence of the chestnut blight fungus Cryphonectria parasitica EP155: A fundamental resource for an archetypical invasive plant pathogen.</title>
        <authorList>
            <person name="Crouch J.A."/>
            <person name="Dawe A."/>
            <person name="Aerts A."/>
            <person name="Barry K."/>
            <person name="Churchill A.C.L."/>
            <person name="Grimwood J."/>
            <person name="Hillman B."/>
            <person name="Milgroom M.G."/>
            <person name="Pangilinan J."/>
            <person name="Smith M."/>
            <person name="Salamov A."/>
            <person name="Schmutz J."/>
            <person name="Yadav J."/>
            <person name="Grigoriev I.V."/>
            <person name="Nuss D."/>
        </authorList>
    </citation>
    <scope>NUCLEOTIDE SEQUENCE</scope>
    <source>
        <strain evidence="2">EP155</strain>
    </source>
</reference>
<organism evidence="2 3">
    <name type="scientific">Cryphonectria parasitica (strain ATCC 38755 / EP155)</name>
    <dbReference type="NCBI Taxonomy" id="660469"/>
    <lineage>
        <taxon>Eukaryota</taxon>
        <taxon>Fungi</taxon>
        <taxon>Dikarya</taxon>
        <taxon>Ascomycota</taxon>
        <taxon>Pezizomycotina</taxon>
        <taxon>Sordariomycetes</taxon>
        <taxon>Sordariomycetidae</taxon>
        <taxon>Diaporthales</taxon>
        <taxon>Cryphonectriaceae</taxon>
        <taxon>Cryphonectria-Endothia species complex</taxon>
        <taxon>Cryphonectria</taxon>
    </lineage>
</organism>
<evidence type="ECO:0000256" key="1">
    <source>
        <dbReference type="SAM" id="Phobius"/>
    </source>
</evidence>
<proteinExistence type="predicted"/>
<feature type="transmembrane region" description="Helical" evidence="1">
    <location>
        <begin position="122"/>
        <end position="144"/>
    </location>
</feature>
<protein>
    <submittedName>
        <fullName evidence="2">Uncharacterized protein</fullName>
    </submittedName>
</protein>
<dbReference type="Proteomes" id="UP000803844">
    <property type="component" value="Unassembled WGS sequence"/>
</dbReference>
<keyword evidence="1" id="KW-0812">Transmembrane</keyword>
<comment type="caution">
    <text evidence="2">The sequence shown here is derived from an EMBL/GenBank/DDBJ whole genome shotgun (WGS) entry which is preliminary data.</text>
</comment>
<keyword evidence="1" id="KW-1133">Transmembrane helix</keyword>
<dbReference type="RefSeq" id="XP_040774782.1">
    <property type="nucleotide sequence ID" value="XM_040923622.1"/>
</dbReference>
<feature type="transmembrane region" description="Helical" evidence="1">
    <location>
        <begin position="156"/>
        <end position="183"/>
    </location>
</feature>
<sequence>MFYRNTKWAERYAAGQANQVMPGLNRTGRRWDTVLRYGRDDFETGSEYFWFYMHYLVITIGTLLTLALIILIIAIYAHPPTGRHPDWRFLLLSVLPSVAIFVWICTDGSAETCMKPWPKTRLAIEAIVLGGSIACTCLFGAFFAKVSKEDYFVHCYATMLAFLAVLSFTRIIRMIEMILIVLVRPRAERSTANEPAQV</sequence>
<dbReference type="EMBL" id="MU032349">
    <property type="protein sequence ID" value="KAF3763821.1"/>
    <property type="molecule type" value="Genomic_DNA"/>
</dbReference>
<dbReference type="AlphaFoldDB" id="A0A9P5CN68"/>
<accession>A0A9P5CN68</accession>
<gene>
    <name evidence="2" type="ORF">M406DRAFT_357241</name>
</gene>
<evidence type="ECO:0000313" key="3">
    <source>
        <dbReference type="Proteomes" id="UP000803844"/>
    </source>
</evidence>
<feature type="transmembrane region" description="Helical" evidence="1">
    <location>
        <begin position="55"/>
        <end position="77"/>
    </location>
</feature>
<dbReference type="GeneID" id="63840751"/>
<keyword evidence="3" id="KW-1185">Reference proteome</keyword>